<name>A0A139AL88_GONPJ</name>
<evidence type="ECO:0000259" key="8">
    <source>
        <dbReference type="PROSITE" id="PS50237"/>
    </source>
</evidence>
<dbReference type="FunFam" id="3.30.2410.10:FF:000003">
    <property type="entry name" value="probable E3 ubiquitin-protein ligase HERC4 isoform X1"/>
    <property type="match status" value="1"/>
</dbReference>
<dbReference type="GO" id="GO:0005737">
    <property type="term" value="C:cytoplasm"/>
    <property type="evidence" value="ECO:0007669"/>
    <property type="project" value="UniProtKB-SubCell"/>
</dbReference>
<evidence type="ECO:0000256" key="6">
    <source>
        <dbReference type="ARBA" id="ARBA00022786"/>
    </source>
</evidence>
<dbReference type="AlphaFoldDB" id="A0A139AL88"/>
<dbReference type="FunFam" id="3.30.2160.10:FF:000004">
    <property type="entry name" value="probable E3 ubiquitin-protein ligase HERC4 isoform X1"/>
    <property type="match status" value="1"/>
</dbReference>
<comment type="catalytic activity">
    <reaction evidence="1">
        <text>S-ubiquitinyl-[E2 ubiquitin-conjugating enzyme]-L-cysteine + [acceptor protein]-L-lysine = [E2 ubiquitin-conjugating enzyme]-L-cysteine + N(6)-ubiquitinyl-[acceptor protein]-L-lysine.</text>
        <dbReference type="EC" id="2.3.2.26"/>
    </reaction>
</comment>
<dbReference type="GO" id="GO:0061630">
    <property type="term" value="F:ubiquitin protein ligase activity"/>
    <property type="evidence" value="ECO:0007669"/>
    <property type="project" value="UniProtKB-EC"/>
</dbReference>
<proteinExistence type="predicted"/>
<evidence type="ECO:0000313" key="10">
    <source>
        <dbReference type="Proteomes" id="UP000070544"/>
    </source>
</evidence>
<dbReference type="EMBL" id="KQ965746">
    <property type="protein sequence ID" value="KXS17549.1"/>
    <property type="molecule type" value="Genomic_DNA"/>
</dbReference>
<dbReference type="SUPFAM" id="SSF56204">
    <property type="entry name" value="Hect, E3 ligase catalytic domain"/>
    <property type="match status" value="1"/>
</dbReference>
<sequence>MLTRLYGFVSCLANDIHRHLVDWFARDPIDLFRRRVETVNFYVTHRLTTKDNMREQYPTDWAIRSAAKVMALLFAANGLRRHEKLSVHEFYNTMVDYVDYFRDFQRWQEQSGMFAFCQYPFLISLGVKMQIMEMDAKRTMAEKIREAFWIQTFHGILTDPFLSIHVRRDHLIEDSLNQLQQVRPLELKKRLKIEFANEDGVDAGGLSKEWFLLLTRDLFDPQFGMWTYDDESHYCWFSQFSFDSAKEEYRLLGIVLGLAIFNNVIIPCPLPLACYKKLLNIPVDLDDLKVLRPSLGKGLQQLLDYTGNDVQDVFLRDFVVEVESFGEIQTVELIPNGRNRPVTSENKEEYVRLYVDWIFNRSVHTQFESFRAGFDTVCKGSPLTLFKPEELEMVVRGDEEIDIAALQSVTEYEGFDPREPTVRWFWEVAKSYSEEDKKKLLSFVTGSDRVSPTGIQTMQFKLTCLGNDSDRLPQSHTCFNQLGLYRYTSKEKLAWKLKTAIIDSSGFGLK</sequence>
<evidence type="ECO:0000256" key="3">
    <source>
        <dbReference type="ARBA" id="ARBA00012485"/>
    </source>
</evidence>
<keyword evidence="6 7" id="KW-0833">Ubl conjugation pathway</keyword>
<comment type="subcellular location">
    <subcellularLocation>
        <location evidence="2">Cytoplasm</location>
    </subcellularLocation>
</comment>
<keyword evidence="4" id="KW-0963">Cytoplasm</keyword>
<accession>A0A139AL88</accession>
<dbReference type="Gene3D" id="3.90.1750.10">
    <property type="entry name" value="Hect, E3 ligase catalytic domains"/>
    <property type="match status" value="1"/>
</dbReference>
<keyword evidence="5" id="KW-0808">Transferase</keyword>
<dbReference type="EC" id="2.3.2.26" evidence="3"/>
<dbReference type="STRING" id="1344416.A0A139AL88"/>
<protein>
    <recommendedName>
        <fullName evidence="3">HECT-type E3 ubiquitin transferase</fullName>
        <ecNumber evidence="3">2.3.2.26</ecNumber>
    </recommendedName>
</protein>
<reference evidence="9 10" key="1">
    <citation type="journal article" date="2015" name="Genome Biol. Evol.">
        <title>Phylogenomic analyses indicate that early fungi evolved digesting cell walls of algal ancestors of land plants.</title>
        <authorList>
            <person name="Chang Y."/>
            <person name="Wang S."/>
            <person name="Sekimoto S."/>
            <person name="Aerts A.L."/>
            <person name="Choi C."/>
            <person name="Clum A."/>
            <person name="LaButti K.M."/>
            <person name="Lindquist E.A."/>
            <person name="Yee Ngan C."/>
            <person name="Ohm R.A."/>
            <person name="Salamov A.A."/>
            <person name="Grigoriev I.V."/>
            <person name="Spatafora J.W."/>
            <person name="Berbee M.L."/>
        </authorList>
    </citation>
    <scope>NUCLEOTIDE SEQUENCE [LARGE SCALE GENOMIC DNA]</scope>
    <source>
        <strain evidence="9 10">JEL478</strain>
    </source>
</reference>
<dbReference type="PROSITE" id="PS50237">
    <property type="entry name" value="HECT"/>
    <property type="match status" value="1"/>
</dbReference>
<dbReference type="OMA" id="DLMSEYY"/>
<dbReference type="InterPro" id="IPR035983">
    <property type="entry name" value="Hect_E3_ubiquitin_ligase"/>
</dbReference>
<dbReference type="Proteomes" id="UP000070544">
    <property type="component" value="Unassembled WGS sequence"/>
</dbReference>
<evidence type="ECO:0000256" key="4">
    <source>
        <dbReference type="ARBA" id="ARBA00022490"/>
    </source>
</evidence>
<dbReference type="GO" id="GO:0000209">
    <property type="term" value="P:protein polyubiquitination"/>
    <property type="evidence" value="ECO:0007669"/>
    <property type="project" value="InterPro"/>
</dbReference>
<feature type="domain" description="HECT" evidence="8">
    <location>
        <begin position="183"/>
        <end position="510"/>
    </location>
</feature>
<dbReference type="Gene3D" id="3.30.2160.10">
    <property type="entry name" value="Hect, E3 ligase catalytic domain"/>
    <property type="match status" value="1"/>
</dbReference>
<dbReference type="SMART" id="SM00119">
    <property type="entry name" value="HECTc"/>
    <property type="match status" value="1"/>
</dbReference>
<dbReference type="CDD" id="cd00078">
    <property type="entry name" value="HECTc"/>
    <property type="match status" value="1"/>
</dbReference>
<evidence type="ECO:0000256" key="7">
    <source>
        <dbReference type="PROSITE-ProRule" id="PRU00104"/>
    </source>
</evidence>
<organism evidence="9 10">
    <name type="scientific">Gonapodya prolifera (strain JEL478)</name>
    <name type="common">Monoblepharis prolifera</name>
    <dbReference type="NCBI Taxonomy" id="1344416"/>
    <lineage>
        <taxon>Eukaryota</taxon>
        <taxon>Fungi</taxon>
        <taxon>Fungi incertae sedis</taxon>
        <taxon>Chytridiomycota</taxon>
        <taxon>Chytridiomycota incertae sedis</taxon>
        <taxon>Monoblepharidomycetes</taxon>
        <taxon>Monoblepharidales</taxon>
        <taxon>Gonapodyaceae</taxon>
        <taxon>Gonapodya</taxon>
    </lineage>
</organism>
<dbReference type="OrthoDB" id="8068875at2759"/>
<dbReference type="Gene3D" id="3.30.2410.10">
    <property type="entry name" value="Hect, E3 ligase catalytic domain"/>
    <property type="match status" value="1"/>
</dbReference>
<gene>
    <name evidence="9" type="ORF">M427DRAFT_133366</name>
</gene>
<evidence type="ECO:0000256" key="1">
    <source>
        <dbReference type="ARBA" id="ARBA00000885"/>
    </source>
</evidence>
<dbReference type="PANTHER" id="PTHR45700:SF8">
    <property type="entry name" value="HECT-TYPE E3 UBIQUITIN TRANSFERASE"/>
    <property type="match status" value="1"/>
</dbReference>
<evidence type="ECO:0000256" key="2">
    <source>
        <dbReference type="ARBA" id="ARBA00004496"/>
    </source>
</evidence>
<keyword evidence="10" id="KW-1185">Reference proteome</keyword>
<evidence type="ECO:0000313" key="9">
    <source>
        <dbReference type="EMBL" id="KXS17549.1"/>
    </source>
</evidence>
<dbReference type="InterPro" id="IPR000569">
    <property type="entry name" value="HECT_dom"/>
</dbReference>
<evidence type="ECO:0000256" key="5">
    <source>
        <dbReference type="ARBA" id="ARBA00022679"/>
    </source>
</evidence>
<feature type="active site" description="Glycyl thioester intermediate" evidence="7">
    <location>
        <position position="478"/>
    </location>
</feature>
<dbReference type="InterPro" id="IPR044611">
    <property type="entry name" value="E3A/B/C-like"/>
</dbReference>
<dbReference type="Pfam" id="PF00632">
    <property type="entry name" value="HECT"/>
    <property type="match status" value="1"/>
</dbReference>
<dbReference type="PANTHER" id="PTHR45700">
    <property type="entry name" value="UBIQUITIN-PROTEIN LIGASE E3C"/>
    <property type="match status" value="1"/>
</dbReference>